<keyword evidence="10" id="KW-0443">Lipid metabolism</keyword>
<feature type="domain" description="Acyl-coenzyme A oxidase N-terminal" evidence="16">
    <location>
        <begin position="28"/>
        <end position="143"/>
    </location>
</feature>
<dbReference type="InterPro" id="IPR009100">
    <property type="entry name" value="AcylCoA_DH/oxidase_NM_dom_sf"/>
</dbReference>
<evidence type="ECO:0000256" key="8">
    <source>
        <dbReference type="ARBA" id="ARBA00022832"/>
    </source>
</evidence>
<comment type="subcellular location">
    <subcellularLocation>
        <location evidence="3">Peroxisome</location>
    </subcellularLocation>
</comment>
<dbReference type="Proteomes" id="UP000800094">
    <property type="component" value="Unassembled WGS sequence"/>
</dbReference>
<dbReference type="InterPro" id="IPR037069">
    <property type="entry name" value="AcylCoA_DH/ox_N_sf"/>
</dbReference>
<dbReference type="InterPro" id="IPR036250">
    <property type="entry name" value="AcylCo_DH-like_C"/>
</dbReference>
<dbReference type="FunFam" id="2.40.110.10:FF:000003">
    <property type="entry name" value="Acyl-coenzyme A oxidase"/>
    <property type="match status" value="1"/>
</dbReference>
<dbReference type="RefSeq" id="XP_033691182.1">
    <property type="nucleotide sequence ID" value="XM_033830718.1"/>
</dbReference>
<sequence>MPDFTDNLTPRYDGAATLQAERNGSAIDAEELAKHLLSRDGFLERQAKVLKVLSKEKLFSKEQQMNLSRPERYHLGLARAKAIQRIVRREGWDHEDYKICEYLNDEMSPYHLHMTMFVTTIREQASESQKQYWLPKILNWDIIGCYAQSELGHGSNVRGIETVAKWDPVKKEFELHSPHLTASKWWNGALGRTATHAIVVAQLLLPKDGVSPTVYESHGPQTFICQIREHGTHQPLKGIAVGDIGPKYGYASMDNGYMLFDHYRVPKSAMLSRYAEVSDETGALMRRGHPAVVYGSLTFVRGQIIMHARLVLARAVTVAVRYCAVRRQFHDRDSQNPADDEMKVLDYPTVQVRILPLLATAFALHYTGEYMYNLYHKSRESIEKGDFGPLAELHSASSGLKSLCTMLAADGIETCRRAMGGHGFGGGSGLVQLNADYLSKPTVEGDNWMITQQTAAHLIKKMTHAVENPGAEPQDPTDELFHFYLKNRPHRIPQNVVNRDGSSINDQALVDVFQWRAADLSYRAYQARILEKKPWTKLMIKLHALSRAYSEQILVTTFYNALTSPSASTLSPPTPETLRTCFRLYALHTLDASASQFTLSNAVSPTTLPRLPDALLALLSALRPHAVKLVDAWAVPDWLLDSALGRYDGRVYEALFDMAHRRNPLNRTTFNPDWRSEEIVLGSADGGKHLLAKL</sequence>
<evidence type="ECO:0000259" key="16">
    <source>
        <dbReference type="Pfam" id="PF14749"/>
    </source>
</evidence>
<dbReference type="GO" id="GO:0003997">
    <property type="term" value="F:acyl-CoA oxidase activity"/>
    <property type="evidence" value="ECO:0007669"/>
    <property type="project" value="UniProtKB-EC"/>
</dbReference>
<protein>
    <recommendedName>
        <fullName evidence="12">Acyl-coenzyme A oxidase</fullName>
    </recommendedName>
</protein>
<keyword evidence="9" id="KW-0560">Oxidoreductase</keyword>
<dbReference type="PANTHER" id="PTHR10909">
    <property type="entry name" value="ELECTRON TRANSPORT OXIDOREDUCTASE"/>
    <property type="match status" value="1"/>
</dbReference>
<dbReference type="UniPathway" id="UPA00661"/>
<evidence type="ECO:0000256" key="1">
    <source>
        <dbReference type="ARBA" id="ARBA00001201"/>
    </source>
</evidence>
<evidence type="ECO:0000256" key="7">
    <source>
        <dbReference type="ARBA" id="ARBA00022827"/>
    </source>
</evidence>
<evidence type="ECO:0000256" key="13">
    <source>
        <dbReference type="PIRSR" id="PIRSR000168-1"/>
    </source>
</evidence>
<dbReference type="GO" id="GO:0005504">
    <property type="term" value="F:fatty acid binding"/>
    <property type="evidence" value="ECO:0007669"/>
    <property type="project" value="TreeGrafter"/>
</dbReference>
<organism evidence="18 19">
    <name type="scientific">Trematosphaeria pertusa</name>
    <dbReference type="NCBI Taxonomy" id="390896"/>
    <lineage>
        <taxon>Eukaryota</taxon>
        <taxon>Fungi</taxon>
        <taxon>Dikarya</taxon>
        <taxon>Ascomycota</taxon>
        <taxon>Pezizomycotina</taxon>
        <taxon>Dothideomycetes</taxon>
        <taxon>Pleosporomycetidae</taxon>
        <taxon>Pleosporales</taxon>
        <taxon>Massarineae</taxon>
        <taxon>Trematosphaeriaceae</taxon>
        <taxon>Trematosphaeria</taxon>
    </lineage>
</organism>
<keyword evidence="19" id="KW-1185">Reference proteome</keyword>
<dbReference type="Pfam" id="PF22924">
    <property type="entry name" value="ACOX_C_alpha1"/>
    <property type="match status" value="1"/>
</dbReference>
<dbReference type="SUPFAM" id="SSF47203">
    <property type="entry name" value="Acyl-CoA dehydrogenase C-terminal domain-like"/>
    <property type="match status" value="2"/>
</dbReference>
<evidence type="ECO:0000256" key="2">
    <source>
        <dbReference type="ARBA" id="ARBA00001974"/>
    </source>
</evidence>
<evidence type="ECO:0000256" key="6">
    <source>
        <dbReference type="ARBA" id="ARBA00022630"/>
    </source>
</evidence>
<reference evidence="18" key="1">
    <citation type="journal article" date="2020" name="Stud. Mycol.">
        <title>101 Dothideomycetes genomes: a test case for predicting lifestyles and emergence of pathogens.</title>
        <authorList>
            <person name="Haridas S."/>
            <person name="Albert R."/>
            <person name="Binder M."/>
            <person name="Bloem J."/>
            <person name="Labutti K."/>
            <person name="Salamov A."/>
            <person name="Andreopoulos B."/>
            <person name="Baker S."/>
            <person name="Barry K."/>
            <person name="Bills G."/>
            <person name="Bluhm B."/>
            <person name="Cannon C."/>
            <person name="Castanera R."/>
            <person name="Culley D."/>
            <person name="Daum C."/>
            <person name="Ezra D."/>
            <person name="Gonzalez J."/>
            <person name="Henrissat B."/>
            <person name="Kuo A."/>
            <person name="Liang C."/>
            <person name="Lipzen A."/>
            <person name="Lutzoni F."/>
            <person name="Magnuson J."/>
            <person name="Mondo S."/>
            <person name="Nolan M."/>
            <person name="Ohm R."/>
            <person name="Pangilinan J."/>
            <person name="Park H.-J."/>
            <person name="Ramirez L."/>
            <person name="Alfaro M."/>
            <person name="Sun H."/>
            <person name="Tritt A."/>
            <person name="Yoshinaga Y."/>
            <person name="Zwiers L.-H."/>
            <person name="Turgeon B."/>
            <person name="Goodwin S."/>
            <person name="Spatafora J."/>
            <person name="Crous P."/>
            <person name="Grigoriev I."/>
        </authorList>
    </citation>
    <scope>NUCLEOTIDE SEQUENCE</scope>
    <source>
        <strain evidence="18">CBS 122368</strain>
    </source>
</reference>
<evidence type="ECO:0000259" key="15">
    <source>
        <dbReference type="Pfam" id="PF01756"/>
    </source>
</evidence>
<dbReference type="GO" id="GO:0033540">
    <property type="term" value="P:fatty acid beta-oxidation using acyl-CoA oxidase"/>
    <property type="evidence" value="ECO:0007669"/>
    <property type="project" value="UniProtKB-UniPathway"/>
</dbReference>
<keyword evidence="11" id="KW-0576">Peroxisome</keyword>
<comment type="similarity">
    <text evidence="5 12">Belongs to the acyl-CoA oxidase family.</text>
</comment>
<dbReference type="GeneID" id="54584048"/>
<dbReference type="PANTHER" id="PTHR10909:SF250">
    <property type="entry name" value="PEROXISOMAL ACYL-COENZYME A OXIDASE 1"/>
    <property type="match status" value="1"/>
</dbReference>
<dbReference type="OrthoDB" id="538336at2759"/>
<dbReference type="GO" id="GO:0071949">
    <property type="term" value="F:FAD binding"/>
    <property type="evidence" value="ECO:0007669"/>
    <property type="project" value="InterPro"/>
</dbReference>
<dbReference type="SUPFAM" id="SSF56645">
    <property type="entry name" value="Acyl-CoA dehydrogenase NM domain-like"/>
    <property type="match status" value="1"/>
</dbReference>
<evidence type="ECO:0000256" key="14">
    <source>
        <dbReference type="PIRSR" id="PIRSR000168-2"/>
    </source>
</evidence>
<feature type="binding site" evidence="14">
    <location>
        <position position="188"/>
    </location>
    <ligand>
        <name>FAD</name>
        <dbReference type="ChEBI" id="CHEBI:57692"/>
    </ligand>
</feature>
<evidence type="ECO:0000256" key="12">
    <source>
        <dbReference type="PIRNR" id="PIRNR000168"/>
    </source>
</evidence>
<dbReference type="Gene3D" id="2.40.110.10">
    <property type="entry name" value="Butyryl-CoA Dehydrogenase, subunit A, domain 2"/>
    <property type="match status" value="1"/>
</dbReference>
<keyword evidence="7 12" id="KW-0274">FAD</keyword>
<gene>
    <name evidence="18" type="ORF">BU26DRAFT_526676</name>
</gene>
<dbReference type="Gene3D" id="1.20.140.10">
    <property type="entry name" value="Butyryl-CoA Dehydrogenase, subunit A, domain 3"/>
    <property type="match status" value="2"/>
</dbReference>
<dbReference type="InterPro" id="IPR012258">
    <property type="entry name" value="Acyl-CoA_oxidase"/>
</dbReference>
<dbReference type="Pfam" id="PF14749">
    <property type="entry name" value="Acyl-CoA_ox_N"/>
    <property type="match status" value="1"/>
</dbReference>
<dbReference type="InterPro" id="IPR055060">
    <property type="entry name" value="ACOX_C_alpha1"/>
</dbReference>
<dbReference type="FunFam" id="1.20.140.10:FF:000007">
    <property type="entry name" value="Acyl-coenzyme A oxidase"/>
    <property type="match status" value="1"/>
</dbReference>
<dbReference type="FunFam" id="1.20.140.10:FF:000015">
    <property type="entry name" value="Acyl-coenzyme A oxidase"/>
    <property type="match status" value="1"/>
</dbReference>
<evidence type="ECO:0000256" key="11">
    <source>
        <dbReference type="ARBA" id="ARBA00023140"/>
    </source>
</evidence>
<keyword evidence="8" id="KW-0276">Fatty acid metabolism</keyword>
<comment type="cofactor">
    <cofactor evidence="2">
        <name>FAD</name>
        <dbReference type="ChEBI" id="CHEBI:57692"/>
    </cofactor>
</comment>
<accession>A0A6A6J0X8</accession>
<dbReference type="PIRSF" id="PIRSF000168">
    <property type="entry name" value="Acyl-CoA_oxidase"/>
    <property type="match status" value="1"/>
</dbReference>
<comment type="catalytic activity">
    <reaction evidence="1">
        <text>a 2,3-saturated acyl-CoA + O2 = a (2E)-enoyl-CoA + H2O2</text>
        <dbReference type="Rhea" id="RHEA:38959"/>
        <dbReference type="ChEBI" id="CHEBI:15379"/>
        <dbReference type="ChEBI" id="CHEBI:16240"/>
        <dbReference type="ChEBI" id="CHEBI:58856"/>
        <dbReference type="ChEBI" id="CHEBI:65111"/>
        <dbReference type="EC" id="1.3.3.6"/>
    </reaction>
</comment>
<evidence type="ECO:0000313" key="18">
    <source>
        <dbReference type="EMBL" id="KAF2256178.1"/>
    </source>
</evidence>
<name>A0A6A6J0X8_9PLEO</name>
<dbReference type="GO" id="GO:0005777">
    <property type="term" value="C:peroxisome"/>
    <property type="evidence" value="ECO:0007669"/>
    <property type="project" value="UniProtKB-SubCell"/>
</dbReference>
<comment type="pathway">
    <text evidence="4">Lipid metabolism; peroxisomal fatty acid beta-oxidation.</text>
</comment>
<dbReference type="InterPro" id="IPR002655">
    <property type="entry name" value="Acyl-CoA_oxidase_C"/>
</dbReference>
<feature type="domain" description="Acyl-CoA oxidase C-terminal" evidence="15">
    <location>
        <begin position="507"/>
        <end position="675"/>
    </location>
</feature>
<dbReference type="Pfam" id="PF01756">
    <property type="entry name" value="ACOX"/>
    <property type="match status" value="1"/>
</dbReference>
<dbReference type="InterPro" id="IPR029320">
    <property type="entry name" value="Acyl-CoA_ox_N"/>
</dbReference>
<evidence type="ECO:0000256" key="9">
    <source>
        <dbReference type="ARBA" id="ARBA00023002"/>
    </source>
</evidence>
<evidence type="ECO:0000256" key="4">
    <source>
        <dbReference type="ARBA" id="ARBA00004846"/>
    </source>
</evidence>
<dbReference type="Gene3D" id="1.10.540.10">
    <property type="entry name" value="Acyl-CoA dehydrogenase/oxidase, N-terminal domain"/>
    <property type="match status" value="1"/>
</dbReference>
<keyword evidence="6 12" id="KW-0285">Flavoprotein</keyword>
<feature type="active site" description="Proton acceptor" evidence="13">
    <location>
        <position position="444"/>
    </location>
</feature>
<dbReference type="AlphaFoldDB" id="A0A6A6J0X8"/>
<proteinExistence type="inferred from homology"/>
<feature type="domain" description="Acyl-CoA oxidase C-alpha1" evidence="17">
    <location>
        <begin position="294"/>
        <end position="459"/>
    </location>
</feature>
<evidence type="ECO:0000259" key="17">
    <source>
        <dbReference type="Pfam" id="PF22924"/>
    </source>
</evidence>
<dbReference type="EMBL" id="ML987189">
    <property type="protein sequence ID" value="KAF2256178.1"/>
    <property type="molecule type" value="Genomic_DNA"/>
</dbReference>
<dbReference type="GO" id="GO:0055088">
    <property type="term" value="P:lipid homeostasis"/>
    <property type="evidence" value="ECO:0007669"/>
    <property type="project" value="TreeGrafter"/>
</dbReference>
<evidence type="ECO:0000313" key="19">
    <source>
        <dbReference type="Proteomes" id="UP000800094"/>
    </source>
</evidence>
<evidence type="ECO:0000256" key="3">
    <source>
        <dbReference type="ARBA" id="ARBA00004275"/>
    </source>
</evidence>
<evidence type="ECO:0000256" key="5">
    <source>
        <dbReference type="ARBA" id="ARBA00006288"/>
    </source>
</evidence>
<evidence type="ECO:0000256" key="10">
    <source>
        <dbReference type="ARBA" id="ARBA00023098"/>
    </source>
</evidence>
<dbReference type="InterPro" id="IPR046373">
    <property type="entry name" value="Acyl-CoA_Oxase/DH_mid-dom_sf"/>
</dbReference>